<organism evidence="6 7">
    <name type="scientific">Nonomuraea diastatica</name>
    <dbReference type="NCBI Taxonomy" id="1848329"/>
    <lineage>
        <taxon>Bacteria</taxon>
        <taxon>Bacillati</taxon>
        <taxon>Actinomycetota</taxon>
        <taxon>Actinomycetes</taxon>
        <taxon>Streptosporangiales</taxon>
        <taxon>Streptosporangiaceae</taxon>
        <taxon>Nonomuraea</taxon>
    </lineage>
</organism>
<evidence type="ECO:0000256" key="3">
    <source>
        <dbReference type="ARBA" id="ARBA00022989"/>
    </source>
</evidence>
<feature type="signal peptide" evidence="5">
    <location>
        <begin position="1"/>
        <end position="24"/>
    </location>
</feature>
<sequence length="250" mass="26873">MRVSHLAVVMCMVAGLLVPSPARAGQRTAHAGLSGEMSSGGVMPLECDVPAIRLGSVASLRSFHHAMADCADRFWAVTFAVAGLAYTRPTVTITTGTDSVCGTITGNGAHYCPEQRTIAVRIMRHELRDPFRMNIAHSIAHEWGHHVQQLTGVLGAHEALYAPASERARTLLSHRLEMQAECYAGVFYSAALDSIDPGIAWEAWIEAVSKADESETHGKPSNLALWQDRGFRGGATGFCDTWTAGDSQVT</sequence>
<dbReference type="Proteomes" id="UP000294543">
    <property type="component" value="Unassembled WGS sequence"/>
</dbReference>
<dbReference type="AlphaFoldDB" id="A0A4R4WBW2"/>
<keyword evidence="2" id="KW-0812">Transmembrane</keyword>
<evidence type="ECO:0000313" key="6">
    <source>
        <dbReference type="EMBL" id="TDD16299.1"/>
    </source>
</evidence>
<dbReference type="RefSeq" id="WP_132514591.1">
    <property type="nucleotide sequence ID" value="NZ_SMKP01000108.1"/>
</dbReference>
<dbReference type="Pfam" id="PF04228">
    <property type="entry name" value="Zn_peptidase"/>
    <property type="match status" value="1"/>
</dbReference>
<dbReference type="PANTHER" id="PTHR30168:SF0">
    <property type="entry name" value="INNER MEMBRANE PROTEIN"/>
    <property type="match status" value="1"/>
</dbReference>
<comment type="caution">
    <text evidence="6">The sequence shown here is derived from an EMBL/GenBank/DDBJ whole genome shotgun (WGS) entry which is preliminary data.</text>
</comment>
<keyword evidence="5" id="KW-0732">Signal</keyword>
<name>A0A4R4WBW2_9ACTN</name>
<evidence type="ECO:0008006" key="8">
    <source>
        <dbReference type="Google" id="ProtNLM"/>
    </source>
</evidence>
<keyword evidence="7" id="KW-1185">Reference proteome</keyword>
<dbReference type="GO" id="GO:0016020">
    <property type="term" value="C:membrane"/>
    <property type="evidence" value="ECO:0007669"/>
    <property type="project" value="UniProtKB-SubCell"/>
</dbReference>
<dbReference type="OrthoDB" id="9774900at2"/>
<dbReference type="PANTHER" id="PTHR30168">
    <property type="entry name" value="PUTATIVE MEMBRANE PROTEIN YPFJ"/>
    <property type="match status" value="1"/>
</dbReference>
<accession>A0A4R4WBW2</accession>
<protein>
    <recommendedName>
        <fullName evidence="8">Metalloprotease</fullName>
    </recommendedName>
</protein>
<evidence type="ECO:0000313" key="7">
    <source>
        <dbReference type="Proteomes" id="UP000294543"/>
    </source>
</evidence>
<proteinExistence type="predicted"/>
<evidence type="ECO:0000256" key="4">
    <source>
        <dbReference type="ARBA" id="ARBA00023136"/>
    </source>
</evidence>
<evidence type="ECO:0000256" key="1">
    <source>
        <dbReference type="ARBA" id="ARBA00004167"/>
    </source>
</evidence>
<dbReference type="EMBL" id="SMKP01000108">
    <property type="protein sequence ID" value="TDD16299.1"/>
    <property type="molecule type" value="Genomic_DNA"/>
</dbReference>
<feature type="chain" id="PRO_5020773861" description="Metalloprotease" evidence="5">
    <location>
        <begin position="25"/>
        <end position="250"/>
    </location>
</feature>
<dbReference type="InterPro" id="IPR007343">
    <property type="entry name" value="Uncharacterised_pept_Zn_put"/>
</dbReference>
<evidence type="ECO:0000256" key="2">
    <source>
        <dbReference type="ARBA" id="ARBA00022692"/>
    </source>
</evidence>
<reference evidence="6 7" key="1">
    <citation type="submission" date="2019-03" db="EMBL/GenBank/DDBJ databases">
        <title>Draft genome sequences of novel Actinobacteria.</title>
        <authorList>
            <person name="Sahin N."/>
            <person name="Ay H."/>
            <person name="Saygin H."/>
        </authorList>
    </citation>
    <scope>NUCLEOTIDE SEQUENCE [LARGE SCALE GENOMIC DNA]</scope>
    <source>
        <strain evidence="6 7">KC712</strain>
    </source>
</reference>
<evidence type="ECO:0000256" key="5">
    <source>
        <dbReference type="SAM" id="SignalP"/>
    </source>
</evidence>
<gene>
    <name evidence="6" type="ORF">E1294_31835</name>
</gene>
<keyword evidence="3" id="KW-1133">Transmembrane helix</keyword>
<keyword evidence="4" id="KW-0472">Membrane</keyword>
<comment type="subcellular location">
    <subcellularLocation>
        <location evidence="1">Membrane</location>
        <topology evidence="1">Single-pass membrane protein</topology>
    </subcellularLocation>
</comment>